<protein>
    <submittedName>
        <fullName evidence="2">Uncharacterized protein</fullName>
    </submittedName>
</protein>
<gene>
    <name evidence="2" type="ORF">OOU_Y34scaffold00275g54</name>
</gene>
<proteinExistence type="predicted"/>
<evidence type="ECO:0000256" key="1">
    <source>
        <dbReference type="SAM" id="MobiDB-lite"/>
    </source>
</evidence>
<dbReference type="Proteomes" id="UP000011086">
    <property type="component" value="Unassembled WGS sequence"/>
</dbReference>
<reference evidence="2" key="1">
    <citation type="journal article" date="2012" name="PLoS Genet.">
        <title>Comparative analysis of the genomes of two field isolates of the rice blast fungus Magnaporthe oryzae.</title>
        <authorList>
            <person name="Xue M."/>
            <person name="Yang J."/>
            <person name="Li Z."/>
            <person name="Hu S."/>
            <person name="Yao N."/>
            <person name="Dean R.A."/>
            <person name="Zhao W."/>
            <person name="Shen M."/>
            <person name="Zhang H."/>
            <person name="Li C."/>
            <person name="Liu L."/>
            <person name="Cao L."/>
            <person name="Xu X."/>
            <person name="Xing Y."/>
            <person name="Hsiang T."/>
            <person name="Zhang Z."/>
            <person name="Xu J.R."/>
            <person name="Peng Y.L."/>
        </authorList>
    </citation>
    <scope>NUCLEOTIDE SEQUENCE</scope>
    <source>
        <strain evidence="2">Y34</strain>
    </source>
</reference>
<evidence type="ECO:0000313" key="2">
    <source>
        <dbReference type="EMBL" id="ELQ41537.1"/>
    </source>
</evidence>
<organism evidence="2">
    <name type="scientific">Pyricularia oryzae (strain Y34)</name>
    <name type="common">Rice blast fungus</name>
    <name type="synonym">Magnaporthe oryzae</name>
    <dbReference type="NCBI Taxonomy" id="1143189"/>
    <lineage>
        <taxon>Eukaryota</taxon>
        <taxon>Fungi</taxon>
        <taxon>Dikarya</taxon>
        <taxon>Ascomycota</taxon>
        <taxon>Pezizomycotina</taxon>
        <taxon>Sordariomycetes</taxon>
        <taxon>Sordariomycetidae</taxon>
        <taxon>Magnaporthales</taxon>
        <taxon>Pyriculariaceae</taxon>
        <taxon>Pyricularia</taxon>
    </lineage>
</organism>
<accession>A0AA97PNW5</accession>
<feature type="region of interest" description="Disordered" evidence="1">
    <location>
        <begin position="111"/>
        <end position="132"/>
    </location>
</feature>
<dbReference type="EMBL" id="JH792849">
    <property type="protein sequence ID" value="ELQ41537.1"/>
    <property type="molecule type" value="Genomic_DNA"/>
</dbReference>
<sequence>MVPYSTPRTKGPFRIRCPRCRAGDGSGATHFGKCNANPVRLKGRASQREQSSICGFFGPGDVGDTIIFEHRSMGERDIETPSKLGFVAGDEQLVLVFVNRDRLTGTTVSILQQGGGSEGERNATIGGVGPRK</sequence>
<name>A0AA97PNW5_PYRO3</name>
<dbReference type="AlphaFoldDB" id="A0AA97PNW5"/>